<proteinExistence type="predicted"/>
<evidence type="ECO:0000313" key="2">
    <source>
        <dbReference type="EMBL" id="TKT83823.1"/>
    </source>
</evidence>
<dbReference type="AlphaFoldDB" id="A0A4V6BIM7"/>
<reference evidence="2 3" key="1">
    <citation type="submission" date="2019-05" db="EMBL/GenBank/DDBJ databases">
        <title>Dyadobacter AR-3-8 sp. nov., isolated from arctic soil.</title>
        <authorList>
            <person name="Chaudhary D.K."/>
        </authorList>
    </citation>
    <scope>NUCLEOTIDE SEQUENCE [LARGE SCALE GENOMIC DNA]</scope>
    <source>
        <strain evidence="2 3">AR-3-8</strain>
    </source>
</reference>
<sequence>MEKRFKSLSLFEFQTRFPDEDKCREYLANLKWEKGYKCPKCGHEKYCSGINKFDRQCTSCNYLESPTAGTLFHKSKLPILKAFYIVYYVSTCKNGISSTELSRKLALRQKTCWLFKQKIMKGMESSKSFLMEGKVDVDETYVGQQDDQAIGRNEGKKKIMVVAIERKGKGVSRMYGRVIETASKKNLKKFMEEHINSDADVRTDGWTGYKGLEKEFPKLLREKSEKKGKNFPQLHRSIMMFKAWLRGVHHSVHYLQSYINEYTYRFNRHKMKEGIFENLMKRMISAPPHPYKMIIG</sequence>
<dbReference type="NCBIfam" id="NF033547">
    <property type="entry name" value="transpos_IS1595"/>
    <property type="match status" value="1"/>
</dbReference>
<dbReference type="InterPro" id="IPR024442">
    <property type="entry name" value="Transposase_Zn_ribbon"/>
</dbReference>
<comment type="caution">
    <text evidence="2">The sequence shown here is derived from an EMBL/GenBank/DDBJ whole genome shotgun (WGS) entry which is preliminary data.</text>
</comment>
<organism evidence="2 3">
    <name type="scientific">Dyadobacter frigoris</name>
    <dbReference type="NCBI Taxonomy" id="2576211"/>
    <lineage>
        <taxon>Bacteria</taxon>
        <taxon>Pseudomonadati</taxon>
        <taxon>Bacteroidota</taxon>
        <taxon>Cytophagia</taxon>
        <taxon>Cytophagales</taxon>
        <taxon>Spirosomataceae</taxon>
        <taxon>Dyadobacter</taxon>
    </lineage>
</organism>
<dbReference type="EMBL" id="SZVO01000060">
    <property type="protein sequence ID" value="TKT83823.1"/>
    <property type="molecule type" value="Genomic_DNA"/>
</dbReference>
<name>A0A4V6BIM7_9BACT</name>
<dbReference type="Pfam" id="PF12762">
    <property type="entry name" value="DDE_Tnp_IS1595"/>
    <property type="match status" value="1"/>
</dbReference>
<keyword evidence="3" id="KW-1185">Reference proteome</keyword>
<evidence type="ECO:0000259" key="1">
    <source>
        <dbReference type="SMART" id="SM01126"/>
    </source>
</evidence>
<dbReference type="RefSeq" id="WP_137344681.1">
    <property type="nucleotide sequence ID" value="NZ_BSQH01000078.1"/>
</dbReference>
<gene>
    <name evidence="2" type="ORF">FDK13_35205</name>
</gene>
<dbReference type="Pfam" id="PF12760">
    <property type="entry name" value="Zn_ribbon_IS1595"/>
    <property type="match status" value="1"/>
</dbReference>
<dbReference type="SMART" id="SM01126">
    <property type="entry name" value="DDE_Tnp_IS1595"/>
    <property type="match status" value="1"/>
</dbReference>
<dbReference type="Proteomes" id="UP000304900">
    <property type="component" value="Unassembled WGS sequence"/>
</dbReference>
<protein>
    <submittedName>
        <fullName evidence="2">IS1595 family transposase</fullName>
    </submittedName>
</protein>
<feature type="domain" description="ISXO2-like transposase" evidence="1">
    <location>
        <begin position="130"/>
        <end position="267"/>
    </location>
</feature>
<accession>A0A4V6BIM7</accession>
<dbReference type="OrthoDB" id="9783459at2"/>
<dbReference type="InterPro" id="IPR024445">
    <property type="entry name" value="Tnp_ISXO2-like"/>
</dbReference>
<evidence type="ECO:0000313" key="3">
    <source>
        <dbReference type="Proteomes" id="UP000304900"/>
    </source>
</evidence>